<feature type="compositionally biased region" description="Basic residues" evidence="1">
    <location>
        <begin position="94"/>
        <end position="106"/>
    </location>
</feature>
<evidence type="ECO:0000313" key="3">
    <source>
        <dbReference type="Proteomes" id="UP000887458"/>
    </source>
</evidence>
<protein>
    <submittedName>
        <fullName evidence="2">Uncharacterized protein</fullName>
    </submittedName>
</protein>
<evidence type="ECO:0000313" key="2">
    <source>
        <dbReference type="EMBL" id="KAH9421200.1"/>
    </source>
</evidence>
<gene>
    <name evidence="2" type="ORF">DERP_010141</name>
</gene>
<organism evidence="2 3">
    <name type="scientific">Dermatophagoides pteronyssinus</name>
    <name type="common">European house dust mite</name>
    <dbReference type="NCBI Taxonomy" id="6956"/>
    <lineage>
        <taxon>Eukaryota</taxon>
        <taxon>Metazoa</taxon>
        <taxon>Ecdysozoa</taxon>
        <taxon>Arthropoda</taxon>
        <taxon>Chelicerata</taxon>
        <taxon>Arachnida</taxon>
        <taxon>Acari</taxon>
        <taxon>Acariformes</taxon>
        <taxon>Sarcoptiformes</taxon>
        <taxon>Astigmata</taxon>
        <taxon>Psoroptidia</taxon>
        <taxon>Analgoidea</taxon>
        <taxon>Pyroglyphidae</taxon>
        <taxon>Dermatophagoidinae</taxon>
        <taxon>Dermatophagoides</taxon>
    </lineage>
</organism>
<feature type="region of interest" description="Disordered" evidence="1">
    <location>
        <begin position="68"/>
        <end position="106"/>
    </location>
</feature>
<name>A0ABQ8JFL5_DERPT</name>
<sequence>MQNFADDSFECSLSLSRDERFCFCCPIENDTNNLPCSFVCITFECLRPLPTTLSSLTPSSFIFLTPSPSTIESSENDTTDIGGGGNKSSSNKSRLIRKQTYTKKQI</sequence>
<evidence type="ECO:0000256" key="1">
    <source>
        <dbReference type="SAM" id="MobiDB-lite"/>
    </source>
</evidence>
<comment type="caution">
    <text evidence="2">The sequence shown here is derived from an EMBL/GenBank/DDBJ whole genome shotgun (WGS) entry which is preliminary data.</text>
</comment>
<reference evidence="2 3" key="1">
    <citation type="journal article" date="2018" name="J. Allergy Clin. Immunol.">
        <title>High-quality assembly of Dermatophagoides pteronyssinus genome and transcriptome reveals a wide range of novel allergens.</title>
        <authorList>
            <person name="Liu X.Y."/>
            <person name="Yang K.Y."/>
            <person name="Wang M.Q."/>
            <person name="Kwok J.S."/>
            <person name="Zeng X."/>
            <person name="Yang Z."/>
            <person name="Xiao X.J."/>
            <person name="Lau C.P."/>
            <person name="Li Y."/>
            <person name="Huang Z.M."/>
            <person name="Ba J.G."/>
            <person name="Yim A.K."/>
            <person name="Ouyang C.Y."/>
            <person name="Ngai S.M."/>
            <person name="Chan T.F."/>
            <person name="Leung E.L."/>
            <person name="Liu L."/>
            <person name="Liu Z.G."/>
            <person name="Tsui S.K."/>
        </authorList>
    </citation>
    <scope>NUCLEOTIDE SEQUENCE [LARGE SCALE GENOMIC DNA]</scope>
    <source>
        <strain evidence="2">Derp</strain>
    </source>
</reference>
<dbReference type="Proteomes" id="UP000887458">
    <property type="component" value="Unassembled WGS sequence"/>
</dbReference>
<accession>A0ABQ8JFL5</accession>
<keyword evidence="3" id="KW-1185">Reference proteome</keyword>
<dbReference type="EMBL" id="NJHN03000046">
    <property type="protein sequence ID" value="KAH9421200.1"/>
    <property type="molecule type" value="Genomic_DNA"/>
</dbReference>
<proteinExistence type="predicted"/>
<reference evidence="2 3" key="2">
    <citation type="journal article" date="2022" name="Mol. Biol. Evol.">
        <title>Comparative Genomics Reveals Insights into the Divergent Evolution of Astigmatic Mites and Household Pest Adaptations.</title>
        <authorList>
            <person name="Xiong Q."/>
            <person name="Wan A.T."/>
            <person name="Liu X."/>
            <person name="Fung C.S."/>
            <person name="Xiao X."/>
            <person name="Malainual N."/>
            <person name="Hou J."/>
            <person name="Wang L."/>
            <person name="Wang M."/>
            <person name="Yang K.Y."/>
            <person name="Cui Y."/>
            <person name="Leung E.L."/>
            <person name="Nong W."/>
            <person name="Shin S.K."/>
            <person name="Au S.W."/>
            <person name="Jeong K.Y."/>
            <person name="Chew F.T."/>
            <person name="Hui J.H."/>
            <person name="Leung T.F."/>
            <person name="Tungtrongchitr A."/>
            <person name="Zhong N."/>
            <person name="Liu Z."/>
            <person name="Tsui S.K."/>
        </authorList>
    </citation>
    <scope>NUCLEOTIDE SEQUENCE [LARGE SCALE GENOMIC DNA]</scope>
    <source>
        <strain evidence="2">Derp</strain>
    </source>
</reference>